<evidence type="ECO:0000313" key="8">
    <source>
        <dbReference type="EMBL" id="TYS67155.1"/>
    </source>
</evidence>
<keyword evidence="2" id="KW-1003">Cell membrane</keyword>
<keyword evidence="5 6" id="KW-0472">Membrane</keyword>
<dbReference type="STRING" id="79883.GCA_001636495_01359"/>
<gene>
    <name evidence="8" type="ORF">FZC76_16675</name>
</gene>
<protein>
    <submittedName>
        <fullName evidence="8">DUF3817 domain-containing protein</fullName>
    </submittedName>
</protein>
<evidence type="ECO:0000256" key="3">
    <source>
        <dbReference type="ARBA" id="ARBA00022692"/>
    </source>
</evidence>
<evidence type="ECO:0000259" key="7">
    <source>
        <dbReference type="Pfam" id="PF12823"/>
    </source>
</evidence>
<reference evidence="8 9" key="1">
    <citation type="submission" date="2019-08" db="EMBL/GenBank/DDBJ databases">
        <title>Bacillus genomes from the desert of Cuatro Cienegas, Coahuila.</title>
        <authorList>
            <person name="Olmedo-Alvarez G."/>
        </authorList>
    </citation>
    <scope>NUCLEOTIDE SEQUENCE [LARGE SCALE GENOMIC DNA]</scope>
    <source>
        <strain evidence="8 9">CH28_1T</strain>
    </source>
</reference>
<evidence type="ECO:0000256" key="6">
    <source>
        <dbReference type="SAM" id="Phobius"/>
    </source>
</evidence>
<feature type="transmembrane region" description="Helical" evidence="6">
    <location>
        <begin position="71"/>
        <end position="88"/>
    </location>
</feature>
<comment type="caution">
    <text evidence="8">The sequence shown here is derived from an EMBL/GenBank/DDBJ whole genome shotgun (WGS) entry which is preliminary data.</text>
</comment>
<evidence type="ECO:0000256" key="1">
    <source>
        <dbReference type="ARBA" id="ARBA00004651"/>
    </source>
</evidence>
<evidence type="ECO:0000256" key="4">
    <source>
        <dbReference type="ARBA" id="ARBA00022989"/>
    </source>
</evidence>
<dbReference type="InterPro" id="IPR023845">
    <property type="entry name" value="DUF3817_TM"/>
</dbReference>
<dbReference type="OrthoDB" id="1121311at2"/>
<dbReference type="GO" id="GO:0005886">
    <property type="term" value="C:plasma membrane"/>
    <property type="evidence" value="ECO:0007669"/>
    <property type="project" value="UniProtKB-SubCell"/>
</dbReference>
<keyword evidence="3 6" id="KW-0812">Transmembrane</keyword>
<dbReference type="Proteomes" id="UP000322524">
    <property type="component" value="Unassembled WGS sequence"/>
</dbReference>
<feature type="transmembrane region" description="Helical" evidence="6">
    <location>
        <begin position="36"/>
        <end position="59"/>
    </location>
</feature>
<sequence length="99" mass="11029">MTNTTMGRFRMMGLIEGGSLLVLLFIAMPLKYGFDIPQAVSVVGALHGFLFITYVLFIAYITLKIRWSLKWAAGAIAVAFIPFGNIVFDNYLKKSSFVN</sequence>
<feature type="transmembrane region" description="Helical" evidence="6">
    <location>
        <begin position="12"/>
        <end position="30"/>
    </location>
</feature>
<dbReference type="NCBIfam" id="TIGR03954">
    <property type="entry name" value="integ_memb_HG"/>
    <property type="match status" value="1"/>
</dbReference>
<dbReference type="RefSeq" id="WP_148989298.1">
    <property type="nucleotide sequence ID" value="NZ_VTEV01000006.1"/>
</dbReference>
<proteinExistence type="predicted"/>
<dbReference type="Pfam" id="PF12823">
    <property type="entry name" value="DUF3817"/>
    <property type="match status" value="1"/>
</dbReference>
<keyword evidence="4 6" id="KW-1133">Transmembrane helix</keyword>
<comment type="subcellular location">
    <subcellularLocation>
        <location evidence="1">Cell membrane</location>
        <topology evidence="1">Multi-pass membrane protein</topology>
    </subcellularLocation>
</comment>
<evidence type="ECO:0000256" key="5">
    <source>
        <dbReference type="ARBA" id="ARBA00023136"/>
    </source>
</evidence>
<feature type="domain" description="DUF3817" evidence="7">
    <location>
        <begin position="7"/>
        <end position="93"/>
    </location>
</feature>
<evidence type="ECO:0000313" key="9">
    <source>
        <dbReference type="Proteomes" id="UP000322524"/>
    </source>
</evidence>
<dbReference type="AlphaFoldDB" id="A0A5D4SUX9"/>
<dbReference type="PANTHER" id="PTHR40077">
    <property type="entry name" value="MEMBRANE PROTEIN-RELATED"/>
    <property type="match status" value="1"/>
</dbReference>
<dbReference type="PANTHER" id="PTHR40077:SF1">
    <property type="entry name" value="MEMBRANE PROTEIN"/>
    <property type="match status" value="1"/>
</dbReference>
<name>A0A5D4SUX9_9BACI</name>
<accession>A0A5D4SUX9</accession>
<dbReference type="EMBL" id="VTEV01000006">
    <property type="protein sequence ID" value="TYS67155.1"/>
    <property type="molecule type" value="Genomic_DNA"/>
</dbReference>
<organism evidence="8 9">
    <name type="scientific">Sutcliffiella horikoshii</name>
    <dbReference type="NCBI Taxonomy" id="79883"/>
    <lineage>
        <taxon>Bacteria</taxon>
        <taxon>Bacillati</taxon>
        <taxon>Bacillota</taxon>
        <taxon>Bacilli</taxon>
        <taxon>Bacillales</taxon>
        <taxon>Bacillaceae</taxon>
        <taxon>Sutcliffiella</taxon>
    </lineage>
</organism>
<evidence type="ECO:0000256" key="2">
    <source>
        <dbReference type="ARBA" id="ARBA00022475"/>
    </source>
</evidence>